<sequence length="485" mass="56665">MELREREEQENDVVLPKKKKTKMKLIKERKREERKEKLEEEETEELLQDPLEAFGRDIMLMILQNLKAHSVALTLLVSRAWNGVASSDTLWTPKCEELWLGKAHIPRSAVVQGLPKLAAYSLSVTDGKRTHIMTEDLCDHVWEFHFNKVVPEYWLNLDPYWKGTSPLMHRYFHEDGSQTADPGDEVWGGHECCYSIVTSVVGEGKIREHYVRINRCWLHMLVSRKDWSWEMSNVLYCYSSVPDGHRGPATLRQRFGTPVICPFANDPLDRKERQPFAPETPPLVPPWRRRYRLRHHPLRRKTPLESEQIRPLQQKITVVEPLLRVEVPVVNRHRHVINARCDFRTVRGGSRRHDGPPPRDRDLRCHHQQSRDSRHSQRDGISYICHSYCGFQNELLRWGSSGLNGGNCWSIKEDEKFMEYVDDSLLQFCKLWKLWGFAVCSLQIGSSERSVVVQAQKEGQRECSHAAQLELKGKQPEQNAPYNWN</sequence>
<organism evidence="1 2">
    <name type="scientific">Citrus sinensis</name>
    <name type="common">Sweet orange</name>
    <name type="synonym">Citrus aurantium var. sinensis</name>
    <dbReference type="NCBI Taxonomy" id="2711"/>
    <lineage>
        <taxon>Eukaryota</taxon>
        <taxon>Viridiplantae</taxon>
        <taxon>Streptophyta</taxon>
        <taxon>Embryophyta</taxon>
        <taxon>Tracheophyta</taxon>
        <taxon>Spermatophyta</taxon>
        <taxon>Magnoliopsida</taxon>
        <taxon>eudicotyledons</taxon>
        <taxon>Gunneridae</taxon>
        <taxon>Pentapetalae</taxon>
        <taxon>rosids</taxon>
        <taxon>malvids</taxon>
        <taxon>Sapindales</taxon>
        <taxon>Rutaceae</taxon>
        <taxon>Aurantioideae</taxon>
        <taxon>Citrus</taxon>
    </lineage>
</organism>
<proteinExistence type="predicted"/>
<dbReference type="EMBL" id="CM039178">
    <property type="protein sequence ID" value="KAH9681287.1"/>
    <property type="molecule type" value="Genomic_DNA"/>
</dbReference>
<protein>
    <submittedName>
        <fullName evidence="1">F-box domain-containing protein</fullName>
    </submittedName>
</protein>
<keyword evidence="2" id="KW-1185">Reference proteome</keyword>
<evidence type="ECO:0000313" key="2">
    <source>
        <dbReference type="Proteomes" id="UP000829398"/>
    </source>
</evidence>
<name>A0ACB8I2U8_CITSI</name>
<reference evidence="2" key="1">
    <citation type="journal article" date="2023" name="Hortic. Res.">
        <title>A chromosome-level phased genome enabling allele-level studies in sweet orange: a case study on citrus Huanglongbing tolerance.</title>
        <authorList>
            <person name="Wu B."/>
            <person name="Yu Q."/>
            <person name="Deng Z."/>
            <person name="Duan Y."/>
            <person name="Luo F."/>
            <person name="Gmitter F. Jr."/>
        </authorList>
    </citation>
    <scope>NUCLEOTIDE SEQUENCE [LARGE SCALE GENOMIC DNA]</scope>
    <source>
        <strain evidence="2">cv. Valencia</strain>
    </source>
</reference>
<dbReference type="Proteomes" id="UP000829398">
    <property type="component" value="Chromosome 9"/>
</dbReference>
<comment type="caution">
    <text evidence="1">The sequence shown here is derived from an EMBL/GenBank/DDBJ whole genome shotgun (WGS) entry which is preliminary data.</text>
</comment>
<evidence type="ECO:0000313" key="1">
    <source>
        <dbReference type="EMBL" id="KAH9681287.1"/>
    </source>
</evidence>
<gene>
    <name evidence="1" type="ORF">KPL71_026918</name>
</gene>
<accession>A0ACB8I2U8</accession>